<dbReference type="OrthoDB" id="205514at2759"/>
<dbReference type="AlphaFoldDB" id="A0A816DYS7"/>
<comment type="function">
    <text evidence="8">DNA polymerase that functions in several pathways of DNA repair. Involved in base excision repair (BER) responsible for repair of lesions that give rise to abasic (AP) sites in DNA. Also contributes to DNA double-strand break repair by non-homologous end joining and homologous recombination. Has both template-dependent and template-independent (terminal transferase) DNA polymerase activities. Has also a 5'-deoxyribose-5-phosphate lyase (dRP lyase) activity.</text>
</comment>
<dbReference type="Proteomes" id="UP000681722">
    <property type="component" value="Unassembled WGS sequence"/>
</dbReference>
<keyword evidence="6 8" id="KW-0539">Nucleus</keyword>
<feature type="non-terminal residue" evidence="10">
    <location>
        <position position="1"/>
    </location>
</feature>
<evidence type="ECO:0000313" key="12">
    <source>
        <dbReference type="Proteomes" id="UP000663829"/>
    </source>
</evidence>
<evidence type="ECO:0000256" key="6">
    <source>
        <dbReference type="ARBA" id="ARBA00023242"/>
    </source>
</evidence>
<keyword evidence="12" id="KW-1185">Reference proteome</keyword>
<proteinExistence type="inferred from homology"/>
<feature type="active site" description="Nucleophile; Schiff-base intermediate with DNA; for 5'-dRP lyase activity" evidence="7">
    <location>
        <position position="15"/>
    </location>
</feature>
<keyword evidence="5" id="KW-0479">Metal-binding</keyword>
<evidence type="ECO:0000313" key="10">
    <source>
        <dbReference type="EMBL" id="CAF1642910.1"/>
    </source>
</evidence>
<dbReference type="InterPro" id="IPR022312">
    <property type="entry name" value="DNA_pol_X"/>
</dbReference>
<organism evidence="10 12">
    <name type="scientific">Didymodactylos carnosus</name>
    <dbReference type="NCBI Taxonomy" id="1234261"/>
    <lineage>
        <taxon>Eukaryota</taxon>
        <taxon>Metazoa</taxon>
        <taxon>Spiralia</taxon>
        <taxon>Gnathifera</taxon>
        <taxon>Rotifera</taxon>
        <taxon>Eurotatoria</taxon>
        <taxon>Bdelloidea</taxon>
        <taxon>Philodinida</taxon>
        <taxon>Philodinidae</taxon>
        <taxon>Didymodactylos</taxon>
    </lineage>
</organism>
<keyword evidence="8" id="KW-0234">DNA repair</keyword>
<name>A0A816DYS7_9BILA</name>
<comment type="catalytic activity">
    <reaction evidence="8">
        <text>DNA(n) + a 2'-deoxyribonucleoside 5'-triphosphate = DNA(n+1) + diphosphate</text>
        <dbReference type="Rhea" id="RHEA:22508"/>
        <dbReference type="Rhea" id="RHEA-COMP:17339"/>
        <dbReference type="Rhea" id="RHEA-COMP:17340"/>
        <dbReference type="ChEBI" id="CHEBI:33019"/>
        <dbReference type="ChEBI" id="CHEBI:61560"/>
        <dbReference type="ChEBI" id="CHEBI:173112"/>
        <dbReference type="EC" id="2.7.7.7"/>
    </reaction>
</comment>
<dbReference type="InterPro" id="IPR018944">
    <property type="entry name" value="DNA_pol_lambd_fingers_domain"/>
</dbReference>
<evidence type="ECO:0000256" key="5">
    <source>
        <dbReference type="ARBA" id="ARBA00022723"/>
    </source>
</evidence>
<evidence type="ECO:0000256" key="2">
    <source>
        <dbReference type="ARBA" id="ARBA00008323"/>
    </source>
</evidence>
<dbReference type="GO" id="GO:0005634">
    <property type="term" value="C:nucleus"/>
    <property type="evidence" value="ECO:0007669"/>
    <property type="project" value="UniProtKB-SubCell"/>
</dbReference>
<keyword evidence="4 8" id="KW-0548">Nucleotidyltransferase</keyword>
<sequence length="116" mass="13258">EIIELPNIGQSLAEKIWEIIKTDSLIKLEAFQSRDDVSTLALFSGVWGAGSETTKQWFAQGFRTLDDLRTKAKLTRTQEIGLKYYNEFNERIPREEVTQIENIIKAKACEIQPGLI</sequence>
<dbReference type="FunFam" id="1.10.150.20:FF:000010">
    <property type="entry name" value="DNA polymerase lambda"/>
    <property type="match status" value="1"/>
</dbReference>
<keyword evidence="8" id="KW-0227">DNA damage</keyword>
<evidence type="ECO:0000256" key="8">
    <source>
        <dbReference type="RuleBase" id="RU366014"/>
    </source>
</evidence>
<dbReference type="EC" id="2.7.7.7" evidence="8"/>
<dbReference type="PANTHER" id="PTHR11276:SF28">
    <property type="entry name" value="DNA POLYMERASE LAMBDA"/>
    <property type="match status" value="1"/>
</dbReference>
<dbReference type="Proteomes" id="UP000663829">
    <property type="component" value="Unassembled WGS sequence"/>
</dbReference>
<protein>
    <recommendedName>
        <fullName evidence="8">DNA polymerase</fullName>
        <ecNumber evidence="8">2.7.7.7</ecNumber>
    </recommendedName>
</protein>
<feature type="non-terminal residue" evidence="10">
    <location>
        <position position="116"/>
    </location>
</feature>
<comment type="similarity">
    <text evidence="2 8">Belongs to the DNA polymerase type-X family.</text>
</comment>
<dbReference type="GO" id="GO:0003887">
    <property type="term" value="F:DNA-directed DNA polymerase activity"/>
    <property type="evidence" value="ECO:0007669"/>
    <property type="project" value="UniProtKB-UniRule"/>
</dbReference>
<dbReference type="GO" id="GO:0003677">
    <property type="term" value="F:DNA binding"/>
    <property type="evidence" value="ECO:0007669"/>
    <property type="project" value="UniProtKB-UniRule"/>
</dbReference>
<dbReference type="EMBL" id="CAJNOQ010048041">
    <property type="protein sequence ID" value="CAF1642910.1"/>
    <property type="molecule type" value="Genomic_DNA"/>
</dbReference>
<keyword evidence="8" id="KW-0239">DNA-directed DNA polymerase</keyword>
<evidence type="ECO:0000256" key="4">
    <source>
        <dbReference type="ARBA" id="ARBA00022695"/>
    </source>
</evidence>
<dbReference type="Gene3D" id="1.10.150.20">
    <property type="entry name" value="5' to 3' exonuclease, C-terminal subdomain"/>
    <property type="match status" value="1"/>
</dbReference>
<dbReference type="PANTHER" id="PTHR11276">
    <property type="entry name" value="DNA POLYMERASE TYPE-X FAMILY MEMBER"/>
    <property type="match status" value="1"/>
</dbReference>
<evidence type="ECO:0000313" key="11">
    <source>
        <dbReference type="EMBL" id="CAF4557243.1"/>
    </source>
</evidence>
<feature type="domain" description="DNA polymerase lambda fingers" evidence="9">
    <location>
        <begin position="42"/>
        <end position="89"/>
    </location>
</feature>
<evidence type="ECO:0000256" key="7">
    <source>
        <dbReference type="PIRSR" id="PIRSR622312-50"/>
    </source>
</evidence>
<dbReference type="PRINTS" id="PR00870">
    <property type="entry name" value="DNAPOLXBETA"/>
</dbReference>
<dbReference type="Pfam" id="PF10391">
    <property type="entry name" value="DNA_pol_lambd_f"/>
    <property type="match status" value="1"/>
</dbReference>
<dbReference type="SUPFAM" id="SSF81585">
    <property type="entry name" value="PsbU/PolX domain-like"/>
    <property type="match status" value="1"/>
</dbReference>
<accession>A0A816DYS7</accession>
<evidence type="ECO:0000259" key="9">
    <source>
        <dbReference type="Pfam" id="PF10391"/>
    </source>
</evidence>
<reference evidence="10" key="1">
    <citation type="submission" date="2021-02" db="EMBL/GenBank/DDBJ databases">
        <authorList>
            <person name="Nowell W R."/>
        </authorList>
    </citation>
    <scope>NUCLEOTIDE SEQUENCE</scope>
</reference>
<comment type="subcellular location">
    <subcellularLocation>
        <location evidence="1 8">Nucleus</location>
    </subcellularLocation>
</comment>
<keyword evidence="3 8" id="KW-0808">Transferase</keyword>
<dbReference type="InterPro" id="IPR002008">
    <property type="entry name" value="DNA_pol_X_beta-like"/>
</dbReference>
<dbReference type="EMBL" id="CAJOBC010117184">
    <property type="protein sequence ID" value="CAF4557243.1"/>
    <property type="molecule type" value="Genomic_DNA"/>
</dbReference>
<evidence type="ECO:0000256" key="3">
    <source>
        <dbReference type="ARBA" id="ARBA00022679"/>
    </source>
</evidence>
<comment type="caution">
    <text evidence="10">The sequence shown here is derived from an EMBL/GenBank/DDBJ whole genome shotgun (WGS) entry which is preliminary data.</text>
</comment>
<dbReference type="GO" id="GO:0006303">
    <property type="term" value="P:double-strand break repair via nonhomologous end joining"/>
    <property type="evidence" value="ECO:0007669"/>
    <property type="project" value="TreeGrafter"/>
</dbReference>
<dbReference type="GO" id="GO:0046872">
    <property type="term" value="F:metal ion binding"/>
    <property type="evidence" value="ECO:0007669"/>
    <property type="project" value="UniProtKB-UniRule"/>
</dbReference>
<evidence type="ECO:0000256" key="1">
    <source>
        <dbReference type="ARBA" id="ARBA00004123"/>
    </source>
</evidence>
<gene>
    <name evidence="10" type="ORF">GPM918_LOCUS45049</name>
    <name evidence="11" type="ORF">SRO942_LOCUS47233</name>
</gene>